<feature type="compositionally biased region" description="Pro residues" evidence="7">
    <location>
        <begin position="386"/>
        <end position="398"/>
    </location>
</feature>
<comment type="function">
    <text evidence="1">Putative transcription factor.</text>
</comment>
<dbReference type="EMBL" id="CANTFL010000921">
    <property type="protein sequence ID" value="CAI5728679.1"/>
    <property type="molecule type" value="Genomic_DNA"/>
</dbReference>
<dbReference type="InterPro" id="IPR001005">
    <property type="entry name" value="SANT/Myb"/>
</dbReference>
<keyword evidence="13" id="KW-1185">Reference proteome</keyword>
<dbReference type="AlphaFoldDB" id="A0AAV0TWC7"/>
<evidence type="ECO:0000256" key="2">
    <source>
        <dbReference type="ARBA" id="ARBA00023015"/>
    </source>
</evidence>
<dbReference type="Pfam" id="PF00249">
    <property type="entry name" value="Myb_DNA-binding"/>
    <property type="match status" value="1"/>
</dbReference>
<proteinExistence type="predicted"/>
<evidence type="ECO:0000256" key="7">
    <source>
        <dbReference type="SAM" id="MobiDB-lite"/>
    </source>
</evidence>
<dbReference type="PANTHER" id="PTHR46373">
    <property type="entry name" value="PROTEIN RKD4"/>
    <property type="match status" value="1"/>
</dbReference>
<keyword evidence="2" id="KW-0805">Transcription regulation</keyword>
<feature type="compositionally biased region" description="Polar residues" evidence="7">
    <location>
        <begin position="405"/>
        <end position="418"/>
    </location>
</feature>
<dbReference type="SMART" id="SM00717">
    <property type="entry name" value="SANT"/>
    <property type="match status" value="1"/>
</dbReference>
<dbReference type="PANTHER" id="PTHR46373:SF2">
    <property type="entry name" value="RWP-RK DOMAIN-CONTAINING PROTEIN"/>
    <property type="match status" value="1"/>
</dbReference>
<dbReference type="InterPro" id="IPR006447">
    <property type="entry name" value="Myb_dom_plants"/>
</dbReference>
<protein>
    <recommendedName>
        <fullName evidence="14">RxLR effector candidate protein</fullName>
    </recommendedName>
</protein>
<sequence>MGMACDVEGRAVTGGHEVLLPKTNHLRRNVQSNATTTEAETSGLNPEETAMILTSLSKGFSPVQTTTRYSVMEAVDDMAELSNDDDDEQEASQHHCPFLAAGATASKMQRVQQINFDGPRGSKLDFTDDAGFSHRFRNESNRVKSLVTKHISIDELRVHFDRPIIDVAKDFGICITLMKKICRRNGIKRWPHRQIRSLSKSIASMEAAMLSAHGNERDKYRDQIINLKMKREAVIAEPNKDNSIRPKTCSPPLINSVSIDQTIRARQLPLSIHVSPRPVYATHASPQTSSAPVTPTVKMEKLMVGLPGPTPPSSTFTTGPSKGGRWTSDEHAAFLEGIRLYGKDWRRVAQVVRTRSAVQTRTHAQKYLLKFAGRFPFDTDSMLKRQPPPPVPSQPMPCAPETVNKLGTPTLSPTSELGSSDAAAATPSSDKNLTSGSWNSFENDPQESVQHSERPYVTLDSSRLQLESEVVSLERENVRAPVLPPLSSHTTFEAERTASAAFQPHSHPLEAAPAPFQYLRCNNSRVP</sequence>
<evidence type="ECO:0000259" key="10">
    <source>
        <dbReference type="PROSITE" id="PS51294"/>
    </source>
</evidence>
<comment type="caution">
    <text evidence="12">The sequence shown here is derived from an EMBL/GenBank/DDBJ whole genome shotgun (WGS) entry which is preliminary data.</text>
</comment>
<feature type="compositionally biased region" description="Low complexity" evidence="7">
    <location>
        <begin position="419"/>
        <end position="430"/>
    </location>
</feature>
<feature type="compositionally biased region" description="Polar residues" evidence="7">
    <location>
        <begin position="431"/>
        <end position="449"/>
    </location>
</feature>
<feature type="region of interest" description="Disordered" evidence="7">
    <location>
        <begin position="379"/>
        <end position="454"/>
    </location>
</feature>
<keyword evidence="4" id="KW-0238">DNA-binding</keyword>
<evidence type="ECO:0000256" key="5">
    <source>
        <dbReference type="ARBA" id="ARBA00023163"/>
    </source>
</evidence>
<evidence type="ECO:0000313" key="12">
    <source>
        <dbReference type="EMBL" id="CAI5728679.1"/>
    </source>
</evidence>
<dbReference type="Proteomes" id="UP001162031">
    <property type="component" value="Unassembled WGS sequence"/>
</dbReference>
<dbReference type="PROSITE" id="PS50090">
    <property type="entry name" value="MYB_LIKE"/>
    <property type="match status" value="1"/>
</dbReference>
<dbReference type="PROSITE" id="PS51294">
    <property type="entry name" value="HTH_MYB"/>
    <property type="match status" value="1"/>
</dbReference>
<evidence type="ECO:0000256" key="6">
    <source>
        <dbReference type="ARBA" id="ARBA00023242"/>
    </source>
</evidence>
<evidence type="ECO:0000259" key="11">
    <source>
        <dbReference type="PROSITE" id="PS51519"/>
    </source>
</evidence>
<feature type="region of interest" description="Disordered" evidence="7">
    <location>
        <begin position="305"/>
        <end position="325"/>
    </location>
</feature>
<keyword evidence="6" id="KW-0539">Nucleus</keyword>
<evidence type="ECO:0000256" key="3">
    <source>
        <dbReference type="ARBA" id="ARBA00023054"/>
    </source>
</evidence>
<evidence type="ECO:0008006" key="14">
    <source>
        <dbReference type="Google" id="ProtNLM"/>
    </source>
</evidence>
<evidence type="ECO:0000259" key="8">
    <source>
        <dbReference type="PROSITE" id="PS50090"/>
    </source>
</evidence>
<dbReference type="NCBIfam" id="TIGR01557">
    <property type="entry name" value="myb_SHAQKYF"/>
    <property type="match status" value="1"/>
</dbReference>
<reference evidence="12" key="1">
    <citation type="submission" date="2022-12" db="EMBL/GenBank/DDBJ databases">
        <authorList>
            <person name="Webb A."/>
        </authorList>
    </citation>
    <scope>NUCLEOTIDE SEQUENCE</scope>
    <source>
        <strain evidence="12">Hp1</strain>
    </source>
</reference>
<dbReference type="GO" id="GO:0003677">
    <property type="term" value="F:DNA binding"/>
    <property type="evidence" value="ECO:0007669"/>
    <property type="project" value="UniProtKB-KW"/>
</dbReference>
<dbReference type="InterPro" id="IPR009057">
    <property type="entry name" value="Homeodomain-like_sf"/>
</dbReference>
<dbReference type="GO" id="GO:0003700">
    <property type="term" value="F:DNA-binding transcription factor activity"/>
    <property type="evidence" value="ECO:0007669"/>
    <property type="project" value="InterPro"/>
</dbReference>
<evidence type="ECO:0000256" key="4">
    <source>
        <dbReference type="ARBA" id="ARBA00023125"/>
    </source>
</evidence>
<dbReference type="CDD" id="cd00167">
    <property type="entry name" value="SANT"/>
    <property type="match status" value="1"/>
</dbReference>
<organism evidence="12 13">
    <name type="scientific">Hyaloperonospora brassicae</name>
    <name type="common">Brassica downy mildew</name>
    <name type="synonym">Peronospora brassicae</name>
    <dbReference type="NCBI Taxonomy" id="162125"/>
    <lineage>
        <taxon>Eukaryota</taxon>
        <taxon>Sar</taxon>
        <taxon>Stramenopiles</taxon>
        <taxon>Oomycota</taxon>
        <taxon>Peronosporomycetes</taxon>
        <taxon>Peronosporales</taxon>
        <taxon>Peronosporaceae</taxon>
        <taxon>Hyaloperonospora</taxon>
    </lineage>
</organism>
<keyword evidence="3" id="KW-0175">Coiled coil</keyword>
<dbReference type="InterPro" id="IPR044607">
    <property type="entry name" value="RKD-like"/>
</dbReference>
<dbReference type="PROSITE" id="PS51519">
    <property type="entry name" value="RWP_RK"/>
    <property type="match status" value="1"/>
</dbReference>
<evidence type="ECO:0000259" key="9">
    <source>
        <dbReference type="PROSITE" id="PS51293"/>
    </source>
</evidence>
<dbReference type="InterPro" id="IPR017884">
    <property type="entry name" value="SANT_dom"/>
</dbReference>
<dbReference type="PROSITE" id="PS51293">
    <property type="entry name" value="SANT"/>
    <property type="match status" value="1"/>
</dbReference>
<dbReference type="Pfam" id="PF02042">
    <property type="entry name" value="RWP-RK"/>
    <property type="match status" value="1"/>
</dbReference>
<feature type="domain" description="SANT" evidence="9">
    <location>
        <begin position="321"/>
        <end position="374"/>
    </location>
</feature>
<feature type="domain" description="HTH myb-type" evidence="10">
    <location>
        <begin position="322"/>
        <end position="372"/>
    </location>
</feature>
<accession>A0AAV0TWC7</accession>
<feature type="domain" description="RWP-RK" evidence="11">
    <location>
        <begin position="128"/>
        <end position="218"/>
    </location>
</feature>
<evidence type="ECO:0000313" key="13">
    <source>
        <dbReference type="Proteomes" id="UP001162031"/>
    </source>
</evidence>
<dbReference type="InterPro" id="IPR003035">
    <property type="entry name" value="RWP-RK_dom"/>
</dbReference>
<evidence type="ECO:0000256" key="1">
    <source>
        <dbReference type="ARBA" id="ARBA00004049"/>
    </source>
</evidence>
<name>A0AAV0TWC7_HYABA</name>
<dbReference type="Gene3D" id="1.10.10.60">
    <property type="entry name" value="Homeodomain-like"/>
    <property type="match status" value="1"/>
</dbReference>
<gene>
    <name evidence="12" type="ORF">HBR001_LOCUS4380</name>
</gene>
<dbReference type="InterPro" id="IPR017930">
    <property type="entry name" value="Myb_dom"/>
</dbReference>
<feature type="compositionally biased region" description="Low complexity" evidence="7">
    <location>
        <begin position="313"/>
        <end position="324"/>
    </location>
</feature>
<dbReference type="SUPFAM" id="SSF46689">
    <property type="entry name" value="Homeodomain-like"/>
    <property type="match status" value="1"/>
</dbReference>
<feature type="domain" description="Myb-like" evidence="8">
    <location>
        <begin position="318"/>
        <end position="368"/>
    </location>
</feature>
<keyword evidence="5" id="KW-0804">Transcription</keyword>